<keyword evidence="1" id="KW-1133">Transmembrane helix</keyword>
<name>A0ABS6G428_9FIRM</name>
<feature type="transmembrane region" description="Helical" evidence="1">
    <location>
        <begin position="6"/>
        <end position="24"/>
    </location>
</feature>
<evidence type="ECO:0000313" key="2">
    <source>
        <dbReference type="EMBL" id="MBU5677243.1"/>
    </source>
</evidence>
<dbReference type="RefSeq" id="WP_216417814.1">
    <property type="nucleotide sequence ID" value="NZ_JAHLQK010000004.1"/>
</dbReference>
<protein>
    <submittedName>
        <fullName evidence="2">Uncharacterized protein</fullName>
    </submittedName>
</protein>
<reference evidence="2 3" key="1">
    <citation type="submission" date="2021-06" db="EMBL/GenBank/DDBJ databases">
        <authorList>
            <person name="Sun Q."/>
            <person name="Li D."/>
        </authorList>
    </citation>
    <scope>NUCLEOTIDE SEQUENCE [LARGE SCALE GENOMIC DNA]</scope>
    <source>
        <strain evidence="2 3">MSJ-5</strain>
    </source>
</reference>
<dbReference type="Proteomes" id="UP000779508">
    <property type="component" value="Unassembled WGS sequence"/>
</dbReference>
<sequence>MNKKHLQILFFIICISLIVSFYLVNKNSATSNMPNIIDLVGRNDFWRASLNINVGYDSELIVRPIREDFDIPSEIDIIIIYNDNVLYSTKLEYIPNKNKNLFGKYSAKINSDEFFNENIDNIQLIIKTEYVNHVIHLE</sequence>
<keyword evidence="1" id="KW-0812">Transmembrane</keyword>
<proteinExistence type="predicted"/>
<evidence type="ECO:0000256" key="1">
    <source>
        <dbReference type="SAM" id="Phobius"/>
    </source>
</evidence>
<organism evidence="2 3">
    <name type="scientific">Alkaliphilus flagellatus</name>
    <dbReference type="NCBI Taxonomy" id="2841507"/>
    <lineage>
        <taxon>Bacteria</taxon>
        <taxon>Bacillati</taxon>
        <taxon>Bacillota</taxon>
        <taxon>Clostridia</taxon>
        <taxon>Peptostreptococcales</taxon>
        <taxon>Natronincolaceae</taxon>
        <taxon>Alkaliphilus</taxon>
    </lineage>
</organism>
<comment type="caution">
    <text evidence="2">The sequence shown here is derived from an EMBL/GenBank/DDBJ whole genome shotgun (WGS) entry which is preliminary data.</text>
</comment>
<accession>A0ABS6G428</accession>
<keyword evidence="3" id="KW-1185">Reference proteome</keyword>
<dbReference type="EMBL" id="JAHLQK010000004">
    <property type="protein sequence ID" value="MBU5677243.1"/>
    <property type="molecule type" value="Genomic_DNA"/>
</dbReference>
<evidence type="ECO:0000313" key="3">
    <source>
        <dbReference type="Proteomes" id="UP000779508"/>
    </source>
</evidence>
<gene>
    <name evidence="2" type="ORF">KQI88_12545</name>
</gene>
<keyword evidence="1" id="KW-0472">Membrane</keyword>